<dbReference type="Pfam" id="PF07986">
    <property type="entry name" value="TBCC"/>
    <property type="match status" value="1"/>
</dbReference>
<feature type="compositionally biased region" description="Basic and acidic residues" evidence="3">
    <location>
        <begin position="263"/>
        <end position="273"/>
    </location>
</feature>
<evidence type="ECO:0000313" key="5">
    <source>
        <dbReference type="EMBL" id="CAE0633635.1"/>
    </source>
</evidence>
<proteinExistence type="inferred from homology"/>
<dbReference type="GO" id="GO:0000166">
    <property type="term" value="F:nucleotide binding"/>
    <property type="evidence" value="ECO:0007669"/>
    <property type="project" value="UniProtKB-KW"/>
</dbReference>
<evidence type="ECO:0000256" key="2">
    <source>
        <dbReference type="ARBA" id="ARBA00022741"/>
    </source>
</evidence>
<feature type="region of interest" description="Disordered" evidence="3">
    <location>
        <begin position="214"/>
        <end position="273"/>
    </location>
</feature>
<evidence type="ECO:0000259" key="4">
    <source>
        <dbReference type="PROSITE" id="PS51329"/>
    </source>
</evidence>
<protein>
    <recommendedName>
        <fullName evidence="4">C-CAP/cofactor C-like domain-containing protein</fullName>
    </recommendedName>
</protein>
<sequence>MSQIFTAPDGTVFTDRREYKKYYMKTELTFESKSGETLMKQPGAVDGQPFDMINLEGCEVVIADHSEQVQIDDCKNCRIYIGACSASVFIRNCESCKFTIATRQFRTRDCHGCDFALFSQTEPIIESSTGMKFSPFNGGHPDQLTHMQKAGLDVKVNKWSLIFDFNDPEKTGSNYHVATREEGALAAWQPLGECTVPLEDVWAVNTQQMMEGGAGQALAGGGGMGQVQQPVQSNQAAGGEEQDDPGAEELRSAELEEVVPQVFDDHRPSKKKESICEKTCTVC</sequence>
<dbReference type="EMBL" id="HBIU01026803">
    <property type="protein sequence ID" value="CAE0633635.1"/>
    <property type="molecule type" value="Transcribed_RNA"/>
</dbReference>
<dbReference type="PANTHER" id="PTHR15440">
    <property type="entry name" value="XRP2 PROTEIN"/>
    <property type="match status" value="1"/>
</dbReference>
<dbReference type="InterPro" id="IPR006599">
    <property type="entry name" value="CARP_motif"/>
</dbReference>
<dbReference type="InterPro" id="IPR017901">
    <property type="entry name" value="C-CAP_CF_C-like"/>
</dbReference>
<accession>A0A6V1JWU0</accession>
<dbReference type="InterPro" id="IPR012945">
    <property type="entry name" value="Tubulin-bd_cofactor_C_dom"/>
</dbReference>
<dbReference type="InterPro" id="IPR016098">
    <property type="entry name" value="CAP/MinC_C"/>
</dbReference>
<dbReference type="PROSITE" id="PS51329">
    <property type="entry name" value="C_CAP_COFACTOR_C"/>
    <property type="match status" value="1"/>
</dbReference>
<evidence type="ECO:0000256" key="3">
    <source>
        <dbReference type="SAM" id="MobiDB-lite"/>
    </source>
</evidence>
<dbReference type="GO" id="GO:0005096">
    <property type="term" value="F:GTPase activator activity"/>
    <property type="evidence" value="ECO:0007669"/>
    <property type="project" value="InterPro"/>
</dbReference>
<dbReference type="Gene3D" id="2.160.20.70">
    <property type="match status" value="1"/>
</dbReference>
<dbReference type="InterPro" id="IPR039093">
    <property type="entry name" value="XRP2"/>
</dbReference>
<gene>
    <name evidence="5" type="ORF">HAKA00212_LOCUS12348</name>
</gene>
<comment type="similarity">
    <text evidence="1">Belongs to the TBCC family.</text>
</comment>
<name>A0A6V1JWU0_HETAK</name>
<dbReference type="PANTHER" id="PTHR15440:SF0">
    <property type="entry name" value="PROTEIN XRP2"/>
    <property type="match status" value="1"/>
</dbReference>
<dbReference type="GO" id="GO:0006892">
    <property type="term" value="P:post-Golgi vesicle-mediated transport"/>
    <property type="evidence" value="ECO:0007669"/>
    <property type="project" value="TreeGrafter"/>
</dbReference>
<dbReference type="AlphaFoldDB" id="A0A6V1JWU0"/>
<dbReference type="GO" id="GO:0005929">
    <property type="term" value="C:cilium"/>
    <property type="evidence" value="ECO:0007669"/>
    <property type="project" value="TreeGrafter"/>
</dbReference>
<dbReference type="SMART" id="SM00673">
    <property type="entry name" value="CARP"/>
    <property type="match status" value="2"/>
</dbReference>
<dbReference type="GO" id="GO:1990075">
    <property type="term" value="C:periciliary membrane compartment"/>
    <property type="evidence" value="ECO:0007669"/>
    <property type="project" value="TreeGrafter"/>
</dbReference>
<reference evidence="5" key="1">
    <citation type="submission" date="2021-01" db="EMBL/GenBank/DDBJ databases">
        <authorList>
            <person name="Corre E."/>
            <person name="Pelletier E."/>
            <person name="Niang G."/>
            <person name="Scheremetjew M."/>
            <person name="Finn R."/>
            <person name="Kale V."/>
            <person name="Holt S."/>
            <person name="Cochrane G."/>
            <person name="Meng A."/>
            <person name="Brown T."/>
            <person name="Cohen L."/>
        </authorList>
    </citation>
    <scope>NUCLEOTIDE SEQUENCE</scope>
    <source>
        <strain evidence="5">CCMP3107</strain>
    </source>
</reference>
<keyword evidence="2" id="KW-0547">Nucleotide-binding</keyword>
<organism evidence="5">
    <name type="scientific">Heterosigma akashiwo</name>
    <name type="common">Chromophytic alga</name>
    <name type="synonym">Heterosigma carterae</name>
    <dbReference type="NCBI Taxonomy" id="2829"/>
    <lineage>
        <taxon>Eukaryota</taxon>
        <taxon>Sar</taxon>
        <taxon>Stramenopiles</taxon>
        <taxon>Ochrophyta</taxon>
        <taxon>Raphidophyceae</taxon>
        <taxon>Chattonellales</taxon>
        <taxon>Chattonellaceae</taxon>
        <taxon>Heterosigma</taxon>
    </lineage>
</organism>
<evidence type="ECO:0000256" key="1">
    <source>
        <dbReference type="ARBA" id="ARBA00008848"/>
    </source>
</evidence>
<feature type="domain" description="C-CAP/cofactor C-like" evidence="4">
    <location>
        <begin position="16"/>
        <end position="152"/>
    </location>
</feature>
<feature type="compositionally biased region" description="Gly residues" evidence="3">
    <location>
        <begin position="214"/>
        <end position="225"/>
    </location>
</feature>